<comment type="caution">
    <text evidence="1">The sequence shown here is derived from an EMBL/GenBank/DDBJ whole genome shotgun (WGS) entry which is preliminary data.</text>
</comment>
<organism evidence="1 2">
    <name type="scientific">Collinsella aerofaciens</name>
    <dbReference type="NCBI Taxonomy" id="74426"/>
    <lineage>
        <taxon>Bacteria</taxon>
        <taxon>Bacillati</taxon>
        <taxon>Actinomycetota</taxon>
        <taxon>Coriobacteriia</taxon>
        <taxon>Coriobacteriales</taxon>
        <taxon>Coriobacteriaceae</taxon>
        <taxon>Collinsella</taxon>
    </lineage>
</organism>
<protein>
    <submittedName>
        <fullName evidence="1">Uncharacterized protein</fullName>
    </submittedName>
</protein>
<dbReference type="AlphaFoldDB" id="A0AAW6AMC3"/>
<sequence length="102" mass="10940">MRRTVDSGYIEFCRVGGIVVMNMYNVTAKVSGSWGTTLVGTVPEGFRPNDQIRQRCQVANTDGDRASGLWVQPSGAMYISNFGGTGLSGTYSFSCTACWPAA</sequence>
<dbReference type="Proteomes" id="UP001212741">
    <property type="component" value="Unassembled WGS sequence"/>
</dbReference>
<evidence type="ECO:0000313" key="2">
    <source>
        <dbReference type="Proteomes" id="UP001212741"/>
    </source>
</evidence>
<accession>A0AAW6AMC3</accession>
<dbReference type="RefSeq" id="WP_195520585.1">
    <property type="nucleotide sequence ID" value="NZ_JADNPG010000003.1"/>
</dbReference>
<name>A0AAW6AMC3_9ACTN</name>
<proteinExistence type="predicted"/>
<evidence type="ECO:0000313" key="1">
    <source>
        <dbReference type="EMBL" id="MDB1838227.1"/>
    </source>
</evidence>
<gene>
    <name evidence="1" type="ORF">PMW86_01260</name>
</gene>
<dbReference type="EMBL" id="JAQLEC010000002">
    <property type="protein sequence ID" value="MDB1838227.1"/>
    <property type="molecule type" value="Genomic_DNA"/>
</dbReference>
<reference evidence="1" key="1">
    <citation type="submission" date="2023-01" db="EMBL/GenBank/DDBJ databases">
        <title>Human gut microbiome strain richness.</title>
        <authorList>
            <person name="Chen-Liaw A."/>
        </authorList>
    </citation>
    <scope>NUCLEOTIDE SEQUENCE</scope>
    <source>
        <strain evidence="1">D54st1_D6_D54t1_190329</strain>
    </source>
</reference>